<dbReference type="PANTHER" id="PTHR42879">
    <property type="entry name" value="3-OXOACYL-(ACYL-CARRIER-PROTEIN) REDUCTASE"/>
    <property type="match status" value="1"/>
</dbReference>
<dbReference type="CDD" id="cd05233">
    <property type="entry name" value="SDR_c"/>
    <property type="match status" value="1"/>
</dbReference>
<dbReference type="InterPro" id="IPR036291">
    <property type="entry name" value="NAD(P)-bd_dom_sf"/>
</dbReference>
<comment type="similarity">
    <text evidence="1">Belongs to the short-chain dehydrogenases/reductases (SDR) family.</text>
</comment>
<dbReference type="EMBL" id="FNDU01000001">
    <property type="protein sequence ID" value="SDH54882.1"/>
    <property type="molecule type" value="Genomic_DNA"/>
</dbReference>
<sequence>MSRFTLITGASGAIGRAVALKMAAEGKPLFLHYNKSKQDAIFLKEKCETFEVPVFLVMSDLSKKGGADKLFKQLHSPVDTLIYNCGIQHYGFFQDIGEEELYELANLHLLNAMLLTKKLLPAMISNKQGKIVMISSIWGERGAAMEVAYSALKGGLNTFVKSLAKETARSGICVNALAPGVIDTPMMSGFSESDMQALKDEIPAGRFGYAEEAAEAVTFLTSGKASYINGHVLDINGGW</sequence>
<dbReference type="AlphaFoldDB" id="A0A1G8DB38"/>
<dbReference type="NCBIfam" id="NF047420">
    <property type="entry name" value="EF_P_mod_YmfI"/>
    <property type="match status" value="1"/>
</dbReference>
<dbReference type="Gene3D" id="3.40.50.720">
    <property type="entry name" value="NAD(P)-binding Rossmann-like Domain"/>
    <property type="match status" value="1"/>
</dbReference>
<dbReference type="STRING" id="930129.SAMN05216352_101617"/>
<evidence type="ECO:0000256" key="2">
    <source>
        <dbReference type="ARBA" id="ARBA00023002"/>
    </source>
</evidence>
<dbReference type="FunFam" id="3.40.50.720:FF:000173">
    <property type="entry name" value="3-oxoacyl-[acyl-carrier protein] reductase"/>
    <property type="match status" value="1"/>
</dbReference>
<dbReference type="PRINTS" id="PR00081">
    <property type="entry name" value="GDHRDH"/>
</dbReference>
<evidence type="ECO:0000313" key="3">
    <source>
        <dbReference type="EMBL" id="SDH54882.1"/>
    </source>
</evidence>
<dbReference type="Pfam" id="PF13561">
    <property type="entry name" value="adh_short_C2"/>
    <property type="match status" value="1"/>
</dbReference>
<dbReference type="InterPro" id="IPR050259">
    <property type="entry name" value="SDR"/>
</dbReference>
<protein>
    <submittedName>
        <fullName evidence="3">3-oxoacyl-[acyl-carrier protein] reductase</fullName>
    </submittedName>
</protein>
<dbReference type="PRINTS" id="PR00080">
    <property type="entry name" value="SDRFAMILY"/>
</dbReference>
<evidence type="ECO:0000313" key="4">
    <source>
        <dbReference type="Proteomes" id="UP000199017"/>
    </source>
</evidence>
<keyword evidence="4" id="KW-1185">Reference proteome</keyword>
<evidence type="ECO:0000256" key="1">
    <source>
        <dbReference type="ARBA" id="ARBA00006484"/>
    </source>
</evidence>
<dbReference type="OrthoDB" id="9803333at2"/>
<dbReference type="Proteomes" id="UP000199017">
    <property type="component" value="Unassembled WGS sequence"/>
</dbReference>
<name>A0A1G8DB38_9BACI</name>
<accession>A0A1G8DB38</accession>
<dbReference type="InterPro" id="IPR002347">
    <property type="entry name" value="SDR_fam"/>
</dbReference>
<reference evidence="3 4" key="1">
    <citation type="submission" date="2016-10" db="EMBL/GenBank/DDBJ databases">
        <authorList>
            <person name="de Groot N.N."/>
        </authorList>
    </citation>
    <scope>NUCLEOTIDE SEQUENCE [LARGE SCALE GENOMIC DNA]</scope>
    <source>
        <strain evidence="4">P4B,CCM 7963,CECT 7998,DSM 25260,IBRC-M 10614,KCTC 13821</strain>
    </source>
</reference>
<organism evidence="3 4">
    <name type="scientific">Alteribacillus bidgolensis</name>
    <dbReference type="NCBI Taxonomy" id="930129"/>
    <lineage>
        <taxon>Bacteria</taxon>
        <taxon>Bacillati</taxon>
        <taxon>Bacillota</taxon>
        <taxon>Bacilli</taxon>
        <taxon>Bacillales</taxon>
        <taxon>Bacillaceae</taxon>
        <taxon>Alteribacillus</taxon>
    </lineage>
</organism>
<dbReference type="PANTHER" id="PTHR42879:SF2">
    <property type="entry name" value="3-OXOACYL-[ACYL-CARRIER-PROTEIN] REDUCTASE FABG"/>
    <property type="match status" value="1"/>
</dbReference>
<proteinExistence type="inferred from homology"/>
<keyword evidence="2" id="KW-0560">Oxidoreductase</keyword>
<dbReference type="SUPFAM" id="SSF51735">
    <property type="entry name" value="NAD(P)-binding Rossmann-fold domains"/>
    <property type="match status" value="1"/>
</dbReference>
<dbReference type="RefSeq" id="WP_091580666.1">
    <property type="nucleotide sequence ID" value="NZ_FNDU01000001.1"/>
</dbReference>
<dbReference type="GO" id="GO:0016491">
    <property type="term" value="F:oxidoreductase activity"/>
    <property type="evidence" value="ECO:0007669"/>
    <property type="project" value="UniProtKB-KW"/>
</dbReference>
<gene>
    <name evidence="3" type="ORF">SAMN05216352_101617</name>
</gene>